<feature type="compositionally biased region" description="Acidic residues" evidence="5">
    <location>
        <begin position="165"/>
        <end position="178"/>
    </location>
</feature>
<evidence type="ECO:0000256" key="3">
    <source>
        <dbReference type="ARBA" id="ARBA00022833"/>
    </source>
</evidence>
<organism evidence="8 9">
    <name type="scientific">Collybiopsis confluens</name>
    <dbReference type="NCBI Taxonomy" id="2823264"/>
    <lineage>
        <taxon>Eukaryota</taxon>
        <taxon>Fungi</taxon>
        <taxon>Dikarya</taxon>
        <taxon>Basidiomycota</taxon>
        <taxon>Agaricomycotina</taxon>
        <taxon>Agaricomycetes</taxon>
        <taxon>Agaricomycetidae</taxon>
        <taxon>Agaricales</taxon>
        <taxon>Marasmiineae</taxon>
        <taxon>Omphalotaceae</taxon>
        <taxon>Collybiopsis</taxon>
    </lineage>
</organism>
<dbReference type="InterPro" id="IPR013083">
    <property type="entry name" value="Znf_RING/FYVE/PHD"/>
</dbReference>
<feature type="domain" description="RING-type" evidence="6">
    <location>
        <begin position="185"/>
        <end position="224"/>
    </location>
</feature>
<dbReference type="InterPro" id="IPR013087">
    <property type="entry name" value="Znf_C2H2_type"/>
</dbReference>
<gene>
    <name evidence="8" type="ORF">D9757_014313</name>
</gene>
<keyword evidence="1" id="KW-0479">Metal-binding</keyword>
<dbReference type="GO" id="GO:0006511">
    <property type="term" value="P:ubiquitin-dependent protein catabolic process"/>
    <property type="evidence" value="ECO:0007669"/>
    <property type="project" value="TreeGrafter"/>
</dbReference>
<dbReference type="AlphaFoldDB" id="A0A8H5CVI3"/>
<dbReference type="SMART" id="SM00355">
    <property type="entry name" value="ZnF_C2H2"/>
    <property type="match status" value="2"/>
</dbReference>
<evidence type="ECO:0000256" key="1">
    <source>
        <dbReference type="ARBA" id="ARBA00022723"/>
    </source>
</evidence>
<dbReference type="InterPro" id="IPR001841">
    <property type="entry name" value="Znf_RING"/>
</dbReference>
<dbReference type="InterPro" id="IPR049627">
    <property type="entry name" value="SLX8"/>
</dbReference>
<evidence type="ECO:0000259" key="7">
    <source>
        <dbReference type="PROSITE" id="PS50157"/>
    </source>
</evidence>
<evidence type="ECO:0000259" key="6">
    <source>
        <dbReference type="PROSITE" id="PS50089"/>
    </source>
</evidence>
<sequence>MPMSMSSTVGYSYCTAHDGYFRNDKERDRHIQESLDHPQCHICDRRFLNLHTLRKHFVIAVGHHYCEECNRHFKSAEGLEYHLDRVHRFSDDDSDDEDEYPPYYQSTEDDDDDWEDEQGLEAYPDGVPSERLAHKRGANDDNSWEAWDSYDFEDEEDLKDPVMGENEESDEEEEDEENITNHFECPMCQNQDCVAICTTRCGHLFCAPCITAALKFTHECPICDAPGEVRNLRRVYVAVAEQ</sequence>
<protein>
    <recommendedName>
        <fullName evidence="10">RING-type domain-containing protein</fullName>
    </recommendedName>
</protein>
<evidence type="ECO:0008006" key="10">
    <source>
        <dbReference type="Google" id="ProtNLM"/>
    </source>
</evidence>
<proteinExistence type="predicted"/>
<dbReference type="Gene3D" id="3.30.40.10">
    <property type="entry name" value="Zinc/RING finger domain, C3HC4 (zinc finger)"/>
    <property type="match status" value="1"/>
</dbReference>
<dbReference type="InterPro" id="IPR017907">
    <property type="entry name" value="Znf_RING_CS"/>
</dbReference>
<dbReference type="PROSITE" id="PS00518">
    <property type="entry name" value="ZF_RING_1"/>
    <property type="match status" value="1"/>
</dbReference>
<keyword evidence="9" id="KW-1185">Reference proteome</keyword>
<dbReference type="GO" id="GO:0061630">
    <property type="term" value="F:ubiquitin protein ligase activity"/>
    <property type="evidence" value="ECO:0007669"/>
    <property type="project" value="InterPro"/>
</dbReference>
<reference evidence="8 9" key="1">
    <citation type="journal article" date="2020" name="ISME J.">
        <title>Uncovering the hidden diversity of litter-decomposition mechanisms in mushroom-forming fungi.</title>
        <authorList>
            <person name="Floudas D."/>
            <person name="Bentzer J."/>
            <person name="Ahren D."/>
            <person name="Johansson T."/>
            <person name="Persson P."/>
            <person name="Tunlid A."/>
        </authorList>
    </citation>
    <scope>NUCLEOTIDE SEQUENCE [LARGE SCALE GENOMIC DNA]</scope>
    <source>
        <strain evidence="8 9">CBS 406.79</strain>
    </source>
</reference>
<keyword evidence="2 4" id="KW-0863">Zinc-finger</keyword>
<name>A0A8H5CVI3_9AGAR</name>
<feature type="region of interest" description="Disordered" evidence="5">
    <location>
        <begin position="89"/>
        <end position="140"/>
    </location>
</feature>
<dbReference type="Gene3D" id="3.30.160.60">
    <property type="entry name" value="Classic Zinc Finger"/>
    <property type="match status" value="1"/>
</dbReference>
<dbReference type="SUPFAM" id="SSF57850">
    <property type="entry name" value="RING/U-box"/>
    <property type="match status" value="1"/>
</dbReference>
<dbReference type="GO" id="GO:0008270">
    <property type="term" value="F:zinc ion binding"/>
    <property type="evidence" value="ECO:0007669"/>
    <property type="project" value="UniProtKB-KW"/>
</dbReference>
<dbReference type="OrthoDB" id="6270329at2759"/>
<feature type="compositionally biased region" description="Acidic residues" evidence="5">
    <location>
        <begin position="107"/>
        <end position="119"/>
    </location>
</feature>
<evidence type="ECO:0000256" key="4">
    <source>
        <dbReference type="PROSITE-ProRule" id="PRU00042"/>
    </source>
</evidence>
<dbReference type="GO" id="GO:0032183">
    <property type="term" value="F:SUMO binding"/>
    <property type="evidence" value="ECO:0007669"/>
    <property type="project" value="TreeGrafter"/>
</dbReference>
<dbReference type="PROSITE" id="PS50089">
    <property type="entry name" value="ZF_RING_2"/>
    <property type="match status" value="1"/>
</dbReference>
<dbReference type="PANTHER" id="PTHR47094">
    <property type="entry name" value="ELFLESS, ISOFORM B"/>
    <property type="match status" value="1"/>
</dbReference>
<dbReference type="PROSITE" id="PS50157">
    <property type="entry name" value="ZINC_FINGER_C2H2_2"/>
    <property type="match status" value="1"/>
</dbReference>
<dbReference type="PANTHER" id="PTHR47094:SF1">
    <property type="entry name" value="RING-TYPE E3 UBIQUITIN TRANSFERASE"/>
    <property type="match status" value="1"/>
</dbReference>
<comment type="caution">
    <text evidence="8">The sequence shown here is derived from an EMBL/GenBank/DDBJ whole genome shotgun (WGS) entry which is preliminary data.</text>
</comment>
<evidence type="ECO:0000313" key="9">
    <source>
        <dbReference type="Proteomes" id="UP000518752"/>
    </source>
</evidence>
<accession>A0A8H5CVI3</accession>
<dbReference type="PROSITE" id="PS00028">
    <property type="entry name" value="ZINC_FINGER_C2H2_1"/>
    <property type="match status" value="1"/>
</dbReference>
<feature type="domain" description="C2H2-type" evidence="7">
    <location>
        <begin position="64"/>
        <end position="92"/>
    </location>
</feature>
<dbReference type="EMBL" id="JAACJN010000330">
    <property type="protein sequence ID" value="KAF5347828.1"/>
    <property type="molecule type" value="Genomic_DNA"/>
</dbReference>
<dbReference type="GO" id="GO:0033768">
    <property type="term" value="C:SUMO-targeted ubiquitin ligase complex"/>
    <property type="evidence" value="ECO:0007669"/>
    <property type="project" value="TreeGrafter"/>
</dbReference>
<dbReference type="GO" id="GO:0140082">
    <property type="term" value="F:SUMO-ubiquitin ligase activity"/>
    <property type="evidence" value="ECO:0007669"/>
    <property type="project" value="TreeGrafter"/>
</dbReference>
<evidence type="ECO:0000256" key="2">
    <source>
        <dbReference type="ARBA" id="ARBA00022771"/>
    </source>
</evidence>
<evidence type="ECO:0000313" key="8">
    <source>
        <dbReference type="EMBL" id="KAF5347828.1"/>
    </source>
</evidence>
<feature type="region of interest" description="Disordered" evidence="5">
    <location>
        <begin position="155"/>
        <end position="178"/>
    </location>
</feature>
<keyword evidence="3" id="KW-0862">Zinc</keyword>
<dbReference type="Proteomes" id="UP000518752">
    <property type="component" value="Unassembled WGS sequence"/>
</dbReference>
<evidence type="ECO:0000256" key="5">
    <source>
        <dbReference type="SAM" id="MobiDB-lite"/>
    </source>
</evidence>
<dbReference type="SMART" id="SM00184">
    <property type="entry name" value="RING"/>
    <property type="match status" value="1"/>
</dbReference>